<organism evidence="3 4">
    <name type="scientific">Ectopseudomonas oleovorans</name>
    <name type="common">Pseudomonas oleovorans</name>
    <dbReference type="NCBI Taxonomy" id="301"/>
    <lineage>
        <taxon>Bacteria</taxon>
        <taxon>Pseudomonadati</taxon>
        <taxon>Pseudomonadota</taxon>
        <taxon>Gammaproteobacteria</taxon>
        <taxon>Pseudomonadales</taxon>
        <taxon>Pseudomonadaceae</taxon>
        <taxon>Ectopseudomonas</taxon>
    </lineage>
</organism>
<dbReference type="EMBL" id="UGUW01000004">
    <property type="protein sequence ID" value="SUD60731.1"/>
    <property type="molecule type" value="Genomic_DNA"/>
</dbReference>
<evidence type="ECO:0000259" key="2">
    <source>
        <dbReference type="Pfam" id="PF13340"/>
    </source>
</evidence>
<protein>
    <submittedName>
        <fullName evidence="3">Insertion sequence</fullName>
    </submittedName>
</protein>
<dbReference type="InterPro" id="IPR025161">
    <property type="entry name" value="IS402-like_dom"/>
</dbReference>
<dbReference type="AlphaFoldDB" id="A0A379K9D8"/>
<dbReference type="Pfam" id="PF01609">
    <property type="entry name" value="DDE_Tnp_1"/>
    <property type="match status" value="1"/>
</dbReference>
<dbReference type="Pfam" id="PF13340">
    <property type="entry name" value="DUF4096"/>
    <property type="match status" value="1"/>
</dbReference>
<dbReference type="InterPro" id="IPR002559">
    <property type="entry name" value="Transposase_11"/>
</dbReference>
<feature type="domain" description="Insertion element IS402-like" evidence="2">
    <location>
        <begin position="6"/>
        <end position="76"/>
    </location>
</feature>
<dbReference type="Proteomes" id="UP000254084">
    <property type="component" value="Unassembled WGS sequence"/>
</dbReference>
<dbReference type="PANTHER" id="PTHR30007:SF1">
    <property type="entry name" value="BLR1914 PROTEIN"/>
    <property type="match status" value="1"/>
</dbReference>
<feature type="domain" description="Transposase IS4-like" evidence="1">
    <location>
        <begin position="95"/>
        <end position="235"/>
    </location>
</feature>
<name>A0A379K9D8_ECTOL</name>
<dbReference type="PANTHER" id="PTHR30007">
    <property type="entry name" value="PHP DOMAIN PROTEIN"/>
    <property type="match status" value="1"/>
</dbReference>
<sequence length="269" mass="30771">MPRLLLSDEHWSKLREILLRKAIYNKRDRRITVEGMLYRMRTGCPWRDLPEAFGNWNEVYKRFNAWSATGKWLKVFKELVAQPDMEWVFIDDCYAKAHQHSAGAASGNDEAIGKSRAGNTSKIHLAVDAHGLPIEFEITGGQINDCTQAPALIAKLPEAETIAADKGYDSERVRQQVEQQGAKAVIPRKRNSVKGNADLDRGLYRNRHWVENAFARLKHYRAVASRFDKLKRNSKASWPWPVPFSGYLCETATDPRVCTKNCLRSVMLR</sequence>
<dbReference type="GO" id="GO:0004803">
    <property type="term" value="F:transposase activity"/>
    <property type="evidence" value="ECO:0007669"/>
    <property type="project" value="InterPro"/>
</dbReference>
<accession>A0A379K9D8</accession>
<dbReference type="NCBIfam" id="NF033580">
    <property type="entry name" value="transpos_IS5_3"/>
    <property type="match status" value="1"/>
</dbReference>
<evidence type="ECO:0000259" key="1">
    <source>
        <dbReference type="Pfam" id="PF01609"/>
    </source>
</evidence>
<proteinExistence type="predicted"/>
<evidence type="ECO:0000313" key="3">
    <source>
        <dbReference type="EMBL" id="SUD60731.1"/>
    </source>
</evidence>
<gene>
    <name evidence="3" type="ORF">NCTC10860_03084</name>
</gene>
<reference evidence="3 4" key="1">
    <citation type="submission" date="2018-06" db="EMBL/GenBank/DDBJ databases">
        <authorList>
            <consortium name="Pathogen Informatics"/>
            <person name="Doyle S."/>
        </authorList>
    </citation>
    <scope>NUCLEOTIDE SEQUENCE [LARGE SCALE GENOMIC DNA]</scope>
    <source>
        <strain evidence="3 4">NCTC10860</strain>
    </source>
</reference>
<dbReference type="GO" id="GO:0006313">
    <property type="term" value="P:DNA transposition"/>
    <property type="evidence" value="ECO:0007669"/>
    <property type="project" value="InterPro"/>
</dbReference>
<dbReference type="GO" id="GO:0003677">
    <property type="term" value="F:DNA binding"/>
    <property type="evidence" value="ECO:0007669"/>
    <property type="project" value="InterPro"/>
</dbReference>
<evidence type="ECO:0000313" key="4">
    <source>
        <dbReference type="Proteomes" id="UP000254084"/>
    </source>
</evidence>